<evidence type="ECO:0000313" key="1">
    <source>
        <dbReference type="EMBL" id="MBC8569790.1"/>
    </source>
</evidence>
<dbReference type="Proteomes" id="UP000660861">
    <property type="component" value="Unassembled WGS sequence"/>
</dbReference>
<dbReference type="AlphaFoldDB" id="A0A926IB62"/>
<keyword evidence="2" id="KW-1185">Reference proteome</keyword>
<proteinExistence type="predicted"/>
<name>A0A926IB62_9FIRM</name>
<reference evidence="1" key="1">
    <citation type="submission" date="2020-08" db="EMBL/GenBank/DDBJ databases">
        <title>Genome public.</title>
        <authorList>
            <person name="Liu C."/>
            <person name="Sun Q."/>
        </authorList>
    </citation>
    <scope>NUCLEOTIDE SEQUENCE</scope>
    <source>
        <strain evidence="1">NSJ-54</strain>
    </source>
</reference>
<organism evidence="1 2">
    <name type="scientific">Zongyangia hominis</name>
    <dbReference type="NCBI Taxonomy" id="2763677"/>
    <lineage>
        <taxon>Bacteria</taxon>
        <taxon>Bacillati</taxon>
        <taxon>Bacillota</taxon>
        <taxon>Clostridia</taxon>
        <taxon>Eubacteriales</taxon>
        <taxon>Oscillospiraceae</taxon>
        <taxon>Zongyangia</taxon>
    </lineage>
</organism>
<accession>A0A926IB62</accession>
<protein>
    <submittedName>
        <fullName evidence="1">Uncharacterized protein</fullName>
    </submittedName>
</protein>
<evidence type="ECO:0000313" key="2">
    <source>
        <dbReference type="Proteomes" id="UP000660861"/>
    </source>
</evidence>
<dbReference type="RefSeq" id="WP_262396877.1">
    <property type="nucleotide sequence ID" value="NZ_JACRTC010000001.1"/>
</dbReference>
<dbReference type="EMBL" id="JACRTC010000001">
    <property type="protein sequence ID" value="MBC8569790.1"/>
    <property type="molecule type" value="Genomic_DNA"/>
</dbReference>
<comment type="caution">
    <text evidence="1">The sequence shown here is derived from an EMBL/GenBank/DDBJ whole genome shotgun (WGS) entry which is preliminary data.</text>
</comment>
<gene>
    <name evidence="1" type="ORF">H8709_02985</name>
</gene>
<sequence>MKSVEKRTAAAAAVLFSHRGTASHRNKMGLPPNVERFVKFYEKAKKIKKGLDFYKKSAKILVSTREY</sequence>